<proteinExistence type="predicted"/>
<protein>
    <submittedName>
        <fullName evidence="2">DUF4157 domain-containing protein</fullName>
    </submittedName>
</protein>
<reference evidence="2 3" key="1">
    <citation type="submission" date="2020-04" db="EMBL/GenBank/DDBJ databases">
        <title>Arthrobacter sp. nov.</title>
        <authorList>
            <person name="Liu S."/>
        </authorList>
    </citation>
    <scope>NUCLEOTIDE SEQUENCE [LARGE SCALE GENOMIC DNA]</scope>
    <source>
        <strain evidence="2 3">E918</strain>
    </source>
</reference>
<comment type="caution">
    <text evidence="2">The sequence shown here is derived from an EMBL/GenBank/DDBJ whole genome shotgun (WGS) entry which is preliminary data.</text>
</comment>
<keyword evidence="1" id="KW-0812">Transmembrane</keyword>
<dbReference type="EMBL" id="JAAZSQ010000019">
    <property type="protein sequence ID" value="NKX56122.1"/>
    <property type="molecule type" value="Genomic_DNA"/>
</dbReference>
<keyword evidence="1" id="KW-0472">Membrane</keyword>
<sequence>MTSAERLRRALNWLNLSTPLGLALAAATGCRTRPGPHGLLLAHGYRPVLPKAAAFTVGNVVFFRPAAAALAGNPVLLGHEARHSTQYAACLGLPFLPLYGLAALWSLWRTGDPASRNVFERLAGLSAGGYTERPLRIRPGQLRHMRARPAQTRKRP</sequence>
<name>A0A7X6K559_9MICC</name>
<dbReference type="Proteomes" id="UP000544090">
    <property type="component" value="Unassembled WGS sequence"/>
</dbReference>
<feature type="transmembrane region" description="Helical" evidence="1">
    <location>
        <begin position="88"/>
        <end position="108"/>
    </location>
</feature>
<evidence type="ECO:0000256" key="1">
    <source>
        <dbReference type="SAM" id="Phobius"/>
    </source>
</evidence>
<evidence type="ECO:0000313" key="3">
    <source>
        <dbReference type="Proteomes" id="UP000544090"/>
    </source>
</evidence>
<dbReference type="PROSITE" id="PS51257">
    <property type="entry name" value="PROKAR_LIPOPROTEIN"/>
    <property type="match status" value="1"/>
</dbReference>
<evidence type="ECO:0000313" key="2">
    <source>
        <dbReference type="EMBL" id="NKX56122.1"/>
    </source>
</evidence>
<organism evidence="2 3">
    <name type="scientific">Arthrobacter mobilis</name>
    <dbReference type="NCBI Taxonomy" id="2724944"/>
    <lineage>
        <taxon>Bacteria</taxon>
        <taxon>Bacillati</taxon>
        <taxon>Actinomycetota</taxon>
        <taxon>Actinomycetes</taxon>
        <taxon>Micrococcales</taxon>
        <taxon>Micrococcaceae</taxon>
        <taxon>Arthrobacter</taxon>
    </lineage>
</organism>
<accession>A0A7X6K559</accession>
<keyword evidence="1" id="KW-1133">Transmembrane helix</keyword>
<dbReference type="RefSeq" id="WP_168488145.1">
    <property type="nucleotide sequence ID" value="NZ_JAAZSQ010000019.1"/>
</dbReference>
<dbReference type="AlphaFoldDB" id="A0A7X6K559"/>
<keyword evidence="3" id="KW-1185">Reference proteome</keyword>
<gene>
    <name evidence="2" type="ORF">HGG74_16595</name>
</gene>